<dbReference type="EMBL" id="UFQT01000466">
    <property type="protein sequence ID" value="SSX24606.1"/>
    <property type="molecule type" value="Genomic_DNA"/>
</dbReference>
<accession>A0A336M2X0</accession>
<evidence type="ECO:0000256" key="1">
    <source>
        <dbReference type="ARBA" id="ARBA00008315"/>
    </source>
</evidence>
<dbReference type="InterPro" id="IPR029488">
    <property type="entry name" value="Hmw/CFAP97"/>
</dbReference>
<comment type="similarity">
    <text evidence="1">Belongs to the CFAP97 family.</text>
</comment>
<dbReference type="AlphaFoldDB" id="A0A336M2X0"/>
<evidence type="ECO:0000256" key="2">
    <source>
        <dbReference type="SAM" id="MobiDB-lite"/>
    </source>
</evidence>
<gene>
    <name evidence="3" type="primary">CSON011037</name>
</gene>
<evidence type="ECO:0000313" key="3">
    <source>
        <dbReference type="EMBL" id="SSX24606.1"/>
    </source>
</evidence>
<reference evidence="3" key="1">
    <citation type="submission" date="2018-07" db="EMBL/GenBank/DDBJ databases">
        <authorList>
            <person name="Quirk P.G."/>
            <person name="Krulwich T.A."/>
        </authorList>
    </citation>
    <scope>NUCLEOTIDE SEQUENCE</scope>
</reference>
<sequence>MREIERENYILLQKIMSCSNGPSKAHFSHNNDLKGSRKSSAAVNRKKKQRQIDLDNQILNRKLESIRRKKPAI</sequence>
<name>A0A336M2X0_CULSO</name>
<organism evidence="3">
    <name type="scientific">Culicoides sonorensis</name>
    <name type="common">Biting midge</name>
    <dbReference type="NCBI Taxonomy" id="179676"/>
    <lineage>
        <taxon>Eukaryota</taxon>
        <taxon>Metazoa</taxon>
        <taxon>Ecdysozoa</taxon>
        <taxon>Arthropoda</taxon>
        <taxon>Hexapoda</taxon>
        <taxon>Insecta</taxon>
        <taxon>Pterygota</taxon>
        <taxon>Neoptera</taxon>
        <taxon>Endopterygota</taxon>
        <taxon>Diptera</taxon>
        <taxon>Nematocera</taxon>
        <taxon>Chironomoidea</taxon>
        <taxon>Ceratopogonidae</taxon>
        <taxon>Ceratopogoninae</taxon>
        <taxon>Culicoides</taxon>
        <taxon>Monoculicoides</taxon>
    </lineage>
</organism>
<dbReference type="VEuPathDB" id="VectorBase:CSON011037"/>
<dbReference type="Pfam" id="PF13879">
    <property type="entry name" value="Hmw_CFAP97"/>
    <property type="match status" value="1"/>
</dbReference>
<proteinExistence type="inferred from homology"/>
<protein>
    <submittedName>
        <fullName evidence="3">CSON011037 protein</fullName>
    </submittedName>
</protein>
<feature type="region of interest" description="Disordered" evidence="2">
    <location>
        <begin position="20"/>
        <end position="52"/>
    </location>
</feature>